<keyword evidence="1" id="KW-1133">Transmembrane helix</keyword>
<dbReference type="KEGG" id="bpb:bpr_I2226"/>
<dbReference type="eggNOG" id="ENOG50324VQ">
    <property type="taxonomic scope" value="Bacteria"/>
</dbReference>
<dbReference type="AlphaFoldDB" id="E0RY04"/>
<gene>
    <name evidence="2" type="ordered locus">bpr_I2226</name>
</gene>
<dbReference type="Proteomes" id="UP000001299">
    <property type="component" value="Chromosome 1"/>
</dbReference>
<keyword evidence="3" id="KW-1185">Reference proteome</keyword>
<dbReference type="RefSeq" id="WP_013281612.1">
    <property type="nucleotide sequence ID" value="NC_014387.1"/>
</dbReference>
<reference evidence="2 3" key="1">
    <citation type="journal article" date="2010" name="PLoS ONE">
        <title>The glycobiome of the rumen bacterium Butyrivibrio proteoclasticus B316(T) highlights adaptation to a polysaccharide-rich environment.</title>
        <authorList>
            <person name="Kelly W.J."/>
            <person name="Leahy S.C."/>
            <person name="Altermann E."/>
            <person name="Yeoman C.J."/>
            <person name="Dunne J.C."/>
            <person name="Kong Z."/>
            <person name="Pacheco D.M."/>
            <person name="Li D."/>
            <person name="Noel S.J."/>
            <person name="Moon C.D."/>
            <person name="Cookson A.L."/>
            <person name="Attwood G.T."/>
        </authorList>
    </citation>
    <scope>NUCLEOTIDE SEQUENCE [LARGE SCALE GENOMIC DNA]</scope>
    <source>
        <strain evidence="3">ATCC 51982 / DSM 14932 / B316</strain>
    </source>
</reference>
<dbReference type="HOGENOM" id="CLU_724973_0_0_9"/>
<feature type="transmembrane region" description="Helical" evidence="1">
    <location>
        <begin position="37"/>
        <end position="59"/>
    </location>
</feature>
<accession>E0RY04</accession>
<proteinExistence type="predicted"/>
<dbReference type="EMBL" id="CP001810">
    <property type="protein sequence ID" value="ADL34959.1"/>
    <property type="molecule type" value="Genomic_DNA"/>
</dbReference>
<evidence type="ECO:0000313" key="2">
    <source>
        <dbReference type="EMBL" id="ADL34959.1"/>
    </source>
</evidence>
<feature type="transmembrane region" description="Helical" evidence="1">
    <location>
        <begin position="12"/>
        <end position="31"/>
    </location>
</feature>
<organism evidence="2 3">
    <name type="scientific">Butyrivibrio proteoclasticus (strain ATCC 51982 / DSM 14932 / B316)</name>
    <name type="common">Clostridium proteoclasticum</name>
    <dbReference type="NCBI Taxonomy" id="515622"/>
    <lineage>
        <taxon>Bacteria</taxon>
        <taxon>Bacillati</taxon>
        <taxon>Bacillota</taxon>
        <taxon>Clostridia</taxon>
        <taxon>Lachnospirales</taxon>
        <taxon>Lachnospiraceae</taxon>
        <taxon>Butyrivibrio</taxon>
    </lineage>
</organism>
<sequence length="381" mass="43865">MLRVFRCSVRTGDLFLKIAFIFSILLFPGAFKVLVRIGGFISEAGFVLYIAGFMGLFFFGVQSCQYVPHWAYRFGLIRTIKLLKDETFDYYVTKDGTVCEDLLIGTRWFCIGYKNFPTKLVAEVTKKNNDLQFTMIDGGRAVVKNVTDENTFVGLREMFGKDFKTIGGVDSFYRWEDHKYKEALGRVIGEKGSAIAKADWNDLRLSFDKEIRAKENNSYYENSHRNAKARTTFEKCVGKPGKGSKAKLSKTKAMFYNEILLDCEIDILKRAIDLNKSLGWELSDFMQYREDNENATYNSVRLISRYEFPESKVGMDFLFDCMKDISKPDYQRALAVLKEFPSPIVRERIDLDMEKAQQQADALWIAGLMGLAREFNYNVIS</sequence>
<keyword evidence="1" id="KW-0812">Transmembrane</keyword>
<name>E0RY04_BUTPB</name>
<evidence type="ECO:0000256" key="1">
    <source>
        <dbReference type="SAM" id="Phobius"/>
    </source>
</evidence>
<keyword evidence="1" id="KW-0472">Membrane</keyword>
<evidence type="ECO:0000313" key="3">
    <source>
        <dbReference type="Proteomes" id="UP000001299"/>
    </source>
</evidence>
<protein>
    <submittedName>
        <fullName evidence="2">Uncharacterized protein</fullName>
    </submittedName>
</protein>